<sequence>MLELSSNDEHRIVKHKRGGLMARLQQRKNENKRTLADGHTVNADAISAESMPPSILKDDQDMPRSGPGRYRRLMSGKPKKNKLEKQAFMENRRPSIAALDQSVTAEGSVPSDDMRAMIELSDKVNSFLLADDCHQNNNILDAALLSENIDTQKASSCFSYLFQIDEFYYAIRIFPGQDPANVWVGWVTPKYHFYAERFIIGEAVRICKYQEINKNVNEGESLEYRNCYVINAAELLQSVSDAGNTKVSGLLIGCIIDTSIGELSFLVSNQDTGFRFKLEPGAILYPAAFVAPTSAEVLQFELGRIKYTFPLSSAMFKSSHKSLLPFCPPRLTVEKLNPVHWARVPTECLRTTALKLSDSRGWSVLCDDPVRIMSIYVPEKDTSYDILEMIERNDFLVFHRQTLNLYCKLAAHGNQKVAHILCSHVDEDQIMYAVKSHYLSGPLRQGFHDFLIAVHLRTYVDARQSTSHEYVIPLTQSLEIKNVFQPENEGRFPQILGPTISIRPVTVRSEIRREYILKLEIDESFGRFSLRNSGTDAESKLLPPAFNFAALKTHVMSALSSATEHAVINCRDLIGGNCLNHFEPLFKLFNSLLVIGIFDDDDMKDVLKLIHPIAFDENYVAGSKQKGLTEIELAEGVKIQLTIILENICDIQLRHRVESLISFAAGFVGDLQQDQFSRYMSIKQTDMSPAEAARRTKEFRCPPREQMFRLMKCKAVSDDSVGIMLDDDTEYDQCPMDEILQQQLREFCSLLVSKIGCIKNEERNELSELVVLEEANSWVDQLAQLVIRVPPPLAGEDNTTSHNGTENFRLCADRITLNTLRYCLIDKFRHMICKMLKSWATSSTIESNELIRKMFSLLLRQYTGVAEMMKALSQTYVLHERNIEDVQDFIENLVQVRELLSVQFQSTEEAVLKRGLWKLMNNRIFFQHPDLMRLLTVHENVMSIMMNVLTAQQGAADHGEHAERIENAENIAHAQESKNASEMVVACSRFLCYFCRTSRHNQKAMFEHLSFLLDNATMLLARPSLRDAVIFIFCKIIGSVPLDIAYSSFMDNSELALALKEEELDKVTVYLSRCGLQPNLELIAKGYPDIGWDPVEGERYIDFLRFCVWINGESVEENANLVIRLLIRRPECLGVALKGEGQGLFSAFKEAIALSEDIRALEEDKNRAVVYSVLLREQPHYPNKEAEGEDYVDLGAATLDFYSSLVDLLAKSNRTIRKIFQAGKGDCVRARAILRSLISMDDLGQILALRFTIPNLIASTAIDDGPLPGLLPNHKQSVLLFLDRVYGIDSQEMFFHFLEKSFLPDLRAATMMDSPCSLESDTALALNRYLCNAVLPLLTNHSNYFANAEHHAALLDTTLHTVYSMNHLQSLTKNQRDAVSDFLVAVTHELPPAMMVKFMRKVITDIQEMNENLVVPLRILTLHYERCTKYYGLGDIYGMASEVEKRLSMLLFYAIFDSLGSRPYDPELFGKALPCLTAIGSAISPDYTLTTTGDTKDNIQKTKDHGVWNPDPVDVSGIYFDDDLNLVITKFAEHFHDSWASRKIEKGWNYGELYSRQALTHPRLKPFAFLPDFEKNFYQERCAECLRALLVWNYSIELADRDAAERAAQNNTLLSTSIENFNPRPVDLSNMTLEKDMMSIAEKMAEESHKIWAKKVFADLSRGGNMPPQLVPWDLLTDFERRKDRFRAAEILKFLQYYGYRVWSSNRLEPSAERIKTDSERSSVEKRFAYNLLKKLTQYLEQAFLKMKTIKPSQELTRQNSFRKEGQDVKFFEKVVLPLMHAYFNAHKNYFLASSSIVQTGMASDKEKEMVANLFCRLALLLRIKNHAFGSVAKITVRCLQGLTQALDLRPKLEIVGITGIRQSSDYSCIDDDVCTFGRIHREMIIFELLILQRLFTSLLVATVCFSVDEIQAACYKILDSAYLMNNLAAATSHRKSIAYEMDKHRPALGQCLAAFAACFPVAFLEDKFNKSNKYSLLAKSQEQSVQVQEMLQNLLAHIPQLDKLLTDVEHVEQSGIMYRDQPAIYDVDLPLVCSYLTYWWQFGPDSNNKTTILNFSVPITDVSSEYINRIFRALLQMIRNHIGVENASWLCRINSFSVQIIPYVSCDMVKDYILPVAERLRCLAEKAYKEEEYMRTHPDDADEGTVAEDNAHLVRDVYAYFPILMKYTDLHRAQWLKSPSWETDGIYENVAVIFKIWSLSQHFKREELNFMAQYEDESITGSTAEMKTGKAAIAERKKKRREGQIRKDKHAGSIVIACLKRLLPVGLNVFGGRELDIVQQAKEKFLAKESEDKIRELVRSLLDVPAKSLNFWHFRRIRQIKMLGN</sequence>
<dbReference type="InterPro" id="IPR003877">
    <property type="entry name" value="SPRY_dom"/>
</dbReference>
<dbReference type="Proteomes" id="UP000242913">
    <property type="component" value="Unassembled WGS sequence"/>
</dbReference>
<dbReference type="SMART" id="SM00449">
    <property type="entry name" value="SPRY"/>
    <property type="match status" value="1"/>
</dbReference>
<protein>
    <submittedName>
        <fullName evidence="8">RIH domain protein</fullName>
    </submittedName>
</protein>
<keyword evidence="2" id="KW-0813">Transport</keyword>
<organism evidence="8 9">
    <name type="scientific">Onchocerca flexuosa</name>
    <dbReference type="NCBI Taxonomy" id="387005"/>
    <lineage>
        <taxon>Eukaryota</taxon>
        <taxon>Metazoa</taxon>
        <taxon>Ecdysozoa</taxon>
        <taxon>Nematoda</taxon>
        <taxon>Chromadorea</taxon>
        <taxon>Rhabditida</taxon>
        <taxon>Spirurina</taxon>
        <taxon>Spiruromorpha</taxon>
        <taxon>Filarioidea</taxon>
        <taxon>Onchocercidae</taxon>
        <taxon>Onchocerca</taxon>
    </lineage>
</organism>
<proteinExistence type="predicted"/>
<evidence type="ECO:0000259" key="7">
    <source>
        <dbReference type="PROSITE" id="PS50188"/>
    </source>
</evidence>
<accession>A0A238BWD7</accession>
<dbReference type="Pfam" id="PF01365">
    <property type="entry name" value="RYDR_ITPR"/>
    <property type="match status" value="1"/>
</dbReference>
<keyword evidence="5" id="KW-0703">Sarcoplasmic reticulum</keyword>
<dbReference type="GO" id="GO:0005790">
    <property type="term" value="C:smooth endoplasmic reticulum"/>
    <property type="evidence" value="ECO:0007669"/>
    <property type="project" value="TreeGrafter"/>
</dbReference>
<feature type="region of interest" description="Disordered" evidence="6">
    <location>
        <begin position="42"/>
        <end position="69"/>
    </location>
</feature>
<gene>
    <name evidence="8" type="ORF">X798_03325</name>
</gene>
<dbReference type="GO" id="GO:0030018">
    <property type="term" value="C:Z disc"/>
    <property type="evidence" value="ECO:0007669"/>
    <property type="project" value="TreeGrafter"/>
</dbReference>
<keyword evidence="3" id="KW-0107">Calcium channel</keyword>
<name>A0A238BWD7_9BILA</name>
<dbReference type="Gene3D" id="1.10.490.160">
    <property type="match status" value="1"/>
</dbReference>
<evidence type="ECO:0000256" key="5">
    <source>
        <dbReference type="ARBA" id="ARBA00022951"/>
    </source>
</evidence>
<evidence type="ECO:0000256" key="6">
    <source>
        <dbReference type="SAM" id="MobiDB-lite"/>
    </source>
</evidence>
<dbReference type="Pfam" id="PF02026">
    <property type="entry name" value="RyR"/>
    <property type="match status" value="2"/>
</dbReference>
<dbReference type="InterPro" id="IPR015925">
    <property type="entry name" value="Ryanodine_IP3_receptor"/>
</dbReference>
<dbReference type="InterPro" id="IPR003032">
    <property type="entry name" value="Ryanodine_rcpt"/>
</dbReference>
<dbReference type="InterPro" id="IPR048581">
    <property type="entry name" value="RYDR_Jsol"/>
</dbReference>
<dbReference type="InterPro" id="IPR001870">
    <property type="entry name" value="B30.2/SPRY"/>
</dbReference>
<dbReference type="GO" id="GO:0014808">
    <property type="term" value="P:release of sequestered calcium ion into cytosol by sarcoplasmic reticulum"/>
    <property type="evidence" value="ECO:0007669"/>
    <property type="project" value="TreeGrafter"/>
</dbReference>
<dbReference type="Pfam" id="PF21119">
    <property type="entry name" value="RYDR_Jsol"/>
    <property type="match status" value="1"/>
</dbReference>
<dbReference type="Gene3D" id="2.60.120.920">
    <property type="match status" value="1"/>
</dbReference>
<keyword evidence="9" id="KW-1185">Reference proteome</keyword>
<dbReference type="Pfam" id="PF00622">
    <property type="entry name" value="SPRY"/>
    <property type="match status" value="1"/>
</dbReference>
<dbReference type="OrthoDB" id="300855at2759"/>
<dbReference type="SUPFAM" id="SSF100909">
    <property type="entry name" value="IP3 receptor type 1 binding core, domain 2"/>
    <property type="match status" value="1"/>
</dbReference>
<evidence type="ECO:0000256" key="2">
    <source>
        <dbReference type="ARBA" id="ARBA00022568"/>
    </source>
</evidence>
<dbReference type="EMBL" id="KZ269992">
    <property type="protein sequence ID" value="OZC09631.1"/>
    <property type="molecule type" value="Genomic_DNA"/>
</dbReference>
<dbReference type="GO" id="GO:0034704">
    <property type="term" value="C:calcium channel complex"/>
    <property type="evidence" value="ECO:0007669"/>
    <property type="project" value="TreeGrafter"/>
</dbReference>
<dbReference type="PROSITE" id="PS50188">
    <property type="entry name" value="B302_SPRY"/>
    <property type="match status" value="1"/>
</dbReference>
<evidence type="ECO:0000313" key="9">
    <source>
        <dbReference type="Proteomes" id="UP000242913"/>
    </source>
</evidence>
<evidence type="ECO:0000256" key="3">
    <source>
        <dbReference type="ARBA" id="ARBA00022673"/>
    </source>
</evidence>
<dbReference type="GO" id="GO:0005219">
    <property type="term" value="F:ryanodine-sensitive calcium-release channel activity"/>
    <property type="evidence" value="ECO:0007669"/>
    <property type="project" value="TreeGrafter"/>
</dbReference>
<dbReference type="GO" id="GO:0042383">
    <property type="term" value="C:sarcolemma"/>
    <property type="evidence" value="ECO:0007669"/>
    <property type="project" value="TreeGrafter"/>
</dbReference>
<keyword evidence="2" id="KW-0109">Calcium transport</keyword>
<evidence type="ECO:0000256" key="1">
    <source>
        <dbReference type="ARBA" id="ARBA00004326"/>
    </source>
</evidence>
<reference evidence="8 9" key="1">
    <citation type="submission" date="2015-12" db="EMBL/GenBank/DDBJ databases">
        <title>Draft genome of the nematode, Onchocerca flexuosa.</title>
        <authorList>
            <person name="Mitreva M."/>
        </authorList>
    </citation>
    <scope>NUCLEOTIDE SEQUENCE [LARGE SCALE GENOMIC DNA]</scope>
    <source>
        <strain evidence="8">Red Deer</strain>
    </source>
</reference>
<dbReference type="GO" id="GO:0006941">
    <property type="term" value="P:striated muscle contraction"/>
    <property type="evidence" value="ECO:0007669"/>
    <property type="project" value="TreeGrafter"/>
</dbReference>
<dbReference type="FunFam" id="1.10.490.160:FF:000006">
    <property type="entry name" value="Protein CBR-LIPL-6"/>
    <property type="match status" value="1"/>
</dbReference>
<dbReference type="InterPro" id="IPR000699">
    <property type="entry name" value="RIH_dom"/>
</dbReference>
<keyword evidence="3" id="KW-0407">Ion channel</keyword>
<evidence type="ECO:0000256" key="4">
    <source>
        <dbReference type="ARBA" id="ARBA00022837"/>
    </source>
</evidence>
<dbReference type="InterPro" id="IPR043136">
    <property type="entry name" value="B30.2/SPRY_sf"/>
</dbReference>
<feature type="domain" description="B30.2/SPRY" evidence="7">
    <location>
        <begin position="87"/>
        <end position="307"/>
    </location>
</feature>
<dbReference type="InterPro" id="IPR035910">
    <property type="entry name" value="RyR/IP3R_RIH_dom_sf"/>
</dbReference>
<evidence type="ECO:0000313" key="8">
    <source>
        <dbReference type="EMBL" id="OZC09631.1"/>
    </source>
</evidence>
<dbReference type="GO" id="GO:0033017">
    <property type="term" value="C:sarcoplasmic reticulum membrane"/>
    <property type="evidence" value="ECO:0007669"/>
    <property type="project" value="UniProtKB-SubCell"/>
</dbReference>
<keyword evidence="4" id="KW-0106">Calcium</keyword>
<keyword evidence="2" id="KW-0406">Ion transport</keyword>
<dbReference type="PANTHER" id="PTHR46399:SF8">
    <property type="entry name" value="B30.2_SPRY DOMAIN-CONTAINING PROTEIN"/>
    <property type="match status" value="1"/>
</dbReference>
<comment type="subcellular location">
    <subcellularLocation>
        <location evidence="1">Sarcoplasmic reticulum membrane</location>
        <topology evidence="1">Multi-pass membrane protein</topology>
    </subcellularLocation>
</comment>
<dbReference type="PANTHER" id="PTHR46399">
    <property type="entry name" value="B30.2/SPRY DOMAIN-CONTAINING PROTEIN"/>
    <property type="match status" value="1"/>
</dbReference>